<dbReference type="InParanoid" id="B4IYU7"/>
<organism evidence="3">
    <name type="scientific">Drosophila grimshawi</name>
    <name type="common">Hawaiian fruit fly</name>
    <name type="synonym">Idiomyia grimshawi</name>
    <dbReference type="NCBI Taxonomy" id="7222"/>
    <lineage>
        <taxon>Eukaryota</taxon>
        <taxon>Metazoa</taxon>
        <taxon>Ecdysozoa</taxon>
        <taxon>Arthropoda</taxon>
        <taxon>Hexapoda</taxon>
        <taxon>Insecta</taxon>
        <taxon>Pterygota</taxon>
        <taxon>Neoptera</taxon>
        <taxon>Endopterygota</taxon>
        <taxon>Diptera</taxon>
        <taxon>Brachycera</taxon>
        <taxon>Muscomorpha</taxon>
        <taxon>Ephydroidea</taxon>
        <taxon>Drosophilidae</taxon>
        <taxon>Drosophila</taxon>
        <taxon>Hawaiian Drosophila</taxon>
    </lineage>
</organism>
<dbReference type="Proteomes" id="UP000001070">
    <property type="component" value="Unassembled WGS sequence"/>
</dbReference>
<feature type="coiled-coil region" evidence="1">
    <location>
        <begin position="669"/>
        <end position="696"/>
    </location>
</feature>
<keyword evidence="1" id="KW-0175">Coiled coil</keyword>
<dbReference type="FunCoup" id="B4IYU7">
    <property type="interactions" value="756"/>
</dbReference>
<dbReference type="SMR" id="B4IYU7"/>
<reference evidence="2 3" key="1">
    <citation type="journal article" date="2007" name="Nature">
        <title>Evolution of genes and genomes on the Drosophila phylogeny.</title>
        <authorList>
            <consortium name="Drosophila 12 Genomes Consortium"/>
            <person name="Clark A.G."/>
            <person name="Eisen M.B."/>
            <person name="Smith D.R."/>
            <person name="Bergman C.M."/>
            <person name="Oliver B."/>
            <person name="Markow T.A."/>
            <person name="Kaufman T.C."/>
            <person name="Kellis M."/>
            <person name="Gelbart W."/>
            <person name="Iyer V.N."/>
            <person name="Pollard D.A."/>
            <person name="Sackton T.B."/>
            <person name="Larracuente A.M."/>
            <person name="Singh N.D."/>
            <person name="Abad J.P."/>
            <person name="Abt D.N."/>
            <person name="Adryan B."/>
            <person name="Aguade M."/>
            <person name="Akashi H."/>
            <person name="Anderson W.W."/>
            <person name="Aquadro C.F."/>
            <person name="Ardell D.H."/>
            <person name="Arguello R."/>
            <person name="Artieri C.G."/>
            <person name="Barbash D.A."/>
            <person name="Barker D."/>
            <person name="Barsanti P."/>
            <person name="Batterham P."/>
            <person name="Batzoglou S."/>
            <person name="Begun D."/>
            <person name="Bhutkar A."/>
            <person name="Blanco E."/>
            <person name="Bosak S.A."/>
            <person name="Bradley R.K."/>
            <person name="Brand A.D."/>
            <person name="Brent M.R."/>
            <person name="Brooks A.N."/>
            <person name="Brown R.H."/>
            <person name="Butlin R.K."/>
            <person name="Caggese C."/>
            <person name="Calvi B.R."/>
            <person name="Bernardo de Carvalho A."/>
            <person name="Caspi A."/>
            <person name="Castrezana S."/>
            <person name="Celniker S.E."/>
            <person name="Chang J.L."/>
            <person name="Chapple C."/>
            <person name="Chatterji S."/>
            <person name="Chinwalla A."/>
            <person name="Civetta A."/>
            <person name="Clifton S.W."/>
            <person name="Comeron J.M."/>
            <person name="Costello J.C."/>
            <person name="Coyne J.A."/>
            <person name="Daub J."/>
            <person name="David R.G."/>
            <person name="Delcher A.L."/>
            <person name="Delehaunty K."/>
            <person name="Do C.B."/>
            <person name="Ebling H."/>
            <person name="Edwards K."/>
            <person name="Eickbush T."/>
            <person name="Evans J.D."/>
            <person name="Filipski A."/>
            <person name="Findeiss S."/>
            <person name="Freyhult E."/>
            <person name="Fulton L."/>
            <person name="Fulton R."/>
            <person name="Garcia A.C."/>
            <person name="Gardiner A."/>
            <person name="Garfield D.A."/>
            <person name="Garvin B.E."/>
            <person name="Gibson G."/>
            <person name="Gilbert D."/>
            <person name="Gnerre S."/>
            <person name="Godfrey J."/>
            <person name="Good R."/>
            <person name="Gotea V."/>
            <person name="Gravely B."/>
            <person name="Greenberg A.J."/>
            <person name="Griffiths-Jones S."/>
            <person name="Gross S."/>
            <person name="Guigo R."/>
            <person name="Gustafson E.A."/>
            <person name="Haerty W."/>
            <person name="Hahn M.W."/>
            <person name="Halligan D.L."/>
            <person name="Halpern A.L."/>
            <person name="Halter G.M."/>
            <person name="Han M.V."/>
            <person name="Heger A."/>
            <person name="Hillier L."/>
            <person name="Hinrichs A.S."/>
            <person name="Holmes I."/>
            <person name="Hoskins R.A."/>
            <person name="Hubisz M.J."/>
            <person name="Hultmark D."/>
            <person name="Huntley M.A."/>
            <person name="Jaffe D.B."/>
            <person name="Jagadeeshan S."/>
            <person name="Jeck W.R."/>
            <person name="Johnson J."/>
            <person name="Jones C.D."/>
            <person name="Jordan W.C."/>
            <person name="Karpen G.H."/>
            <person name="Kataoka E."/>
            <person name="Keightley P.D."/>
            <person name="Kheradpour P."/>
            <person name="Kirkness E.F."/>
            <person name="Koerich L.B."/>
            <person name="Kristiansen K."/>
            <person name="Kudrna D."/>
            <person name="Kulathinal R.J."/>
            <person name="Kumar S."/>
            <person name="Kwok R."/>
            <person name="Lander E."/>
            <person name="Langley C.H."/>
            <person name="Lapoint R."/>
            <person name="Lazzaro B.P."/>
            <person name="Lee S.J."/>
            <person name="Levesque L."/>
            <person name="Li R."/>
            <person name="Lin C.F."/>
            <person name="Lin M.F."/>
            <person name="Lindblad-Toh K."/>
            <person name="Llopart A."/>
            <person name="Long M."/>
            <person name="Low L."/>
            <person name="Lozovsky E."/>
            <person name="Lu J."/>
            <person name="Luo M."/>
            <person name="Machado C.A."/>
            <person name="Makalowski W."/>
            <person name="Marzo M."/>
            <person name="Matsuda M."/>
            <person name="Matzkin L."/>
            <person name="McAllister B."/>
            <person name="McBride C.S."/>
            <person name="McKernan B."/>
            <person name="McKernan K."/>
            <person name="Mendez-Lago M."/>
            <person name="Minx P."/>
            <person name="Mollenhauer M.U."/>
            <person name="Montooth K."/>
            <person name="Mount S.M."/>
            <person name="Mu X."/>
            <person name="Myers E."/>
            <person name="Negre B."/>
            <person name="Newfeld S."/>
            <person name="Nielsen R."/>
            <person name="Noor M.A."/>
            <person name="O'Grady P."/>
            <person name="Pachter L."/>
            <person name="Papaceit M."/>
            <person name="Parisi M.J."/>
            <person name="Parisi M."/>
            <person name="Parts L."/>
            <person name="Pedersen J.S."/>
            <person name="Pesole G."/>
            <person name="Phillippy A.M."/>
            <person name="Ponting C.P."/>
            <person name="Pop M."/>
            <person name="Porcelli D."/>
            <person name="Powell J.R."/>
            <person name="Prohaska S."/>
            <person name="Pruitt K."/>
            <person name="Puig M."/>
            <person name="Quesneville H."/>
            <person name="Ram K.R."/>
            <person name="Rand D."/>
            <person name="Rasmussen M.D."/>
            <person name="Reed L.K."/>
            <person name="Reenan R."/>
            <person name="Reily A."/>
            <person name="Remington K.A."/>
            <person name="Rieger T.T."/>
            <person name="Ritchie M.G."/>
            <person name="Robin C."/>
            <person name="Rogers Y.H."/>
            <person name="Rohde C."/>
            <person name="Rozas J."/>
            <person name="Rubenfield M.J."/>
            <person name="Ruiz A."/>
            <person name="Russo S."/>
            <person name="Salzberg S.L."/>
            <person name="Sanchez-Gracia A."/>
            <person name="Saranga D.J."/>
            <person name="Sato H."/>
            <person name="Schaeffer S.W."/>
            <person name="Schatz M.C."/>
            <person name="Schlenke T."/>
            <person name="Schwartz R."/>
            <person name="Segarra C."/>
            <person name="Singh R.S."/>
            <person name="Sirot L."/>
            <person name="Sirota M."/>
            <person name="Sisneros N.B."/>
            <person name="Smith C.D."/>
            <person name="Smith T.F."/>
            <person name="Spieth J."/>
            <person name="Stage D.E."/>
            <person name="Stark A."/>
            <person name="Stephan W."/>
            <person name="Strausberg R.L."/>
            <person name="Strempel S."/>
            <person name="Sturgill D."/>
            <person name="Sutton G."/>
            <person name="Sutton G.G."/>
            <person name="Tao W."/>
            <person name="Teichmann S."/>
            <person name="Tobari Y.N."/>
            <person name="Tomimura Y."/>
            <person name="Tsolas J.M."/>
            <person name="Valente V.L."/>
            <person name="Venter E."/>
            <person name="Venter J.C."/>
            <person name="Vicario S."/>
            <person name="Vieira F.G."/>
            <person name="Vilella A.J."/>
            <person name="Villasante A."/>
            <person name="Walenz B."/>
            <person name="Wang J."/>
            <person name="Wasserman M."/>
            <person name="Watts T."/>
            <person name="Wilson D."/>
            <person name="Wilson R.K."/>
            <person name="Wing R.A."/>
            <person name="Wolfner M.F."/>
            <person name="Wong A."/>
            <person name="Wong G.K."/>
            <person name="Wu C.I."/>
            <person name="Wu G."/>
            <person name="Yamamoto D."/>
            <person name="Yang H.P."/>
            <person name="Yang S.P."/>
            <person name="Yorke J.A."/>
            <person name="Yoshida K."/>
            <person name="Zdobnov E."/>
            <person name="Zhang P."/>
            <person name="Zhang Y."/>
            <person name="Zimin A.V."/>
            <person name="Baldwin J."/>
            <person name="Abdouelleil A."/>
            <person name="Abdulkadir J."/>
            <person name="Abebe A."/>
            <person name="Abera B."/>
            <person name="Abreu J."/>
            <person name="Acer S.C."/>
            <person name="Aftuck L."/>
            <person name="Alexander A."/>
            <person name="An P."/>
            <person name="Anderson E."/>
            <person name="Anderson S."/>
            <person name="Arachi H."/>
            <person name="Azer M."/>
            <person name="Bachantsang P."/>
            <person name="Barry A."/>
            <person name="Bayul T."/>
            <person name="Berlin A."/>
            <person name="Bessette D."/>
            <person name="Bloom T."/>
            <person name="Blye J."/>
            <person name="Boguslavskiy L."/>
            <person name="Bonnet C."/>
            <person name="Boukhgalter B."/>
            <person name="Bourzgui I."/>
            <person name="Brown A."/>
            <person name="Cahill P."/>
            <person name="Channer S."/>
            <person name="Cheshatsang Y."/>
            <person name="Chuda L."/>
            <person name="Citroen M."/>
            <person name="Collymore A."/>
            <person name="Cooke P."/>
            <person name="Costello M."/>
            <person name="D'Aco K."/>
            <person name="Daza R."/>
            <person name="De Haan G."/>
            <person name="DeGray S."/>
            <person name="DeMaso C."/>
            <person name="Dhargay N."/>
            <person name="Dooley K."/>
            <person name="Dooley E."/>
            <person name="Doricent M."/>
            <person name="Dorje P."/>
            <person name="Dorjee K."/>
            <person name="Dupes A."/>
            <person name="Elong R."/>
            <person name="Falk J."/>
            <person name="Farina A."/>
            <person name="Faro S."/>
            <person name="Ferguson D."/>
            <person name="Fisher S."/>
            <person name="Foley C.D."/>
            <person name="Franke A."/>
            <person name="Friedrich D."/>
            <person name="Gadbois L."/>
            <person name="Gearin G."/>
            <person name="Gearin C.R."/>
            <person name="Giannoukos G."/>
            <person name="Goode T."/>
            <person name="Graham J."/>
            <person name="Grandbois E."/>
            <person name="Grewal S."/>
            <person name="Gyaltsen K."/>
            <person name="Hafez N."/>
            <person name="Hagos B."/>
            <person name="Hall J."/>
            <person name="Henson C."/>
            <person name="Hollinger A."/>
            <person name="Honan T."/>
            <person name="Huard M.D."/>
            <person name="Hughes L."/>
            <person name="Hurhula B."/>
            <person name="Husby M.E."/>
            <person name="Kamat A."/>
            <person name="Kanga B."/>
            <person name="Kashin S."/>
            <person name="Khazanovich D."/>
            <person name="Kisner P."/>
            <person name="Lance K."/>
            <person name="Lara M."/>
            <person name="Lee W."/>
            <person name="Lennon N."/>
            <person name="Letendre F."/>
            <person name="LeVine R."/>
            <person name="Lipovsky A."/>
            <person name="Liu X."/>
            <person name="Liu J."/>
            <person name="Liu S."/>
            <person name="Lokyitsang T."/>
            <person name="Lokyitsang Y."/>
            <person name="Lubonja R."/>
            <person name="Lui A."/>
            <person name="MacDonald P."/>
            <person name="Magnisalis V."/>
            <person name="Maru K."/>
            <person name="Matthews C."/>
            <person name="McCusker W."/>
            <person name="McDonough S."/>
            <person name="Mehta T."/>
            <person name="Meldrim J."/>
            <person name="Meneus L."/>
            <person name="Mihai O."/>
            <person name="Mihalev A."/>
            <person name="Mihova T."/>
            <person name="Mittelman R."/>
            <person name="Mlenga V."/>
            <person name="Montmayeur A."/>
            <person name="Mulrain L."/>
            <person name="Navidi A."/>
            <person name="Naylor J."/>
            <person name="Negash T."/>
            <person name="Nguyen T."/>
            <person name="Nguyen N."/>
            <person name="Nicol R."/>
            <person name="Norbu C."/>
            <person name="Norbu N."/>
            <person name="Novod N."/>
            <person name="O'Neill B."/>
            <person name="Osman S."/>
            <person name="Markiewicz E."/>
            <person name="Oyono O.L."/>
            <person name="Patti C."/>
            <person name="Phunkhang P."/>
            <person name="Pierre F."/>
            <person name="Priest M."/>
            <person name="Raghuraman S."/>
            <person name="Rege F."/>
            <person name="Reyes R."/>
            <person name="Rise C."/>
            <person name="Rogov P."/>
            <person name="Ross K."/>
            <person name="Ryan E."/>
            <person name="Settipalli S."/>
            <person name="Shea T."/>
            <person name="Sherpa N."/>
            <person name="Shi L."/>
            <person name="Shih D."/>
            <person name="Sparrow T."/>
            <person name="Spaulding J."/>
            <person name="Stalker J."/>
            <person name="Stange-Thomann N."/>
            <person name="Stavropoulos S."/>
            <person name="Stone C."/>
            <person name="Strader C."/>
            <person name="Tesfaye S."/>
            <person name="Thomson T."/>
            <person name="Thoulutsang Y."/>
            <person name="Thoulutsang D."/>
            <person name="Topham K."/>
            <person name="Topping I."/>
            <person name="Tsamla T."/>
            <person name="Vassiliev H."/>
            <person name="Vo A."/>
            <person name="Wangchuk T."/>
            <person name="Wangdi T."/>
            <person name="Weiand M."/>
            <person name="Wilkinson J."/>
            <person name="Wilson A."/>
            <person name="Yadav S."/>
            <person name="Young G."/>
            <person name="Yu Q."/>
            <person name="Zembek L."/>
            <person name="Zhong D."/>
            <person name="Zimmer A."/>
            <person name="Zwirko Z."/>
            <person name="Jaffe D.B."/>
            <person name="Alvarez P."/>
            <person name="Brockman W."/>
            <person name="Butler J."/>
            <person name="Chin C."/>
            <person name="Gnerre S."/>
            <person name="Grabherr M."/>
            <person name="Kleber M."/>
            <person name="Mauceli E."/>
            <person name="MacCallum I."/>
        </authorList>
    </citation>
    <scope>NUCLEOTIDE SEQUENCE [LARGE SCALE GENOMIC DNA]</scope>
    <source>
        <strain evidence="3">Tucson 15287-2541.00</strain>
    </source>
</reference>
<dbReference type="HOGENOM" id="CLU_017523_0_0_1"/>
<dbReference type="OrthoDB" id="8062330at2759"/>
<dbReference type="PhylomeDB" id="B4IYU7"/>
<feature type="coiled-coil region" evidence="1">
    <location>
        <begin position="328"/>
        <end position="596"/>
    </location>
</feature>
<keyword evidence="3" id="KW-1185">Reference proteome</keyword>
<dbReference type="AlphaFoldDB" id="B4IYU7"/>
<evidence type="ECO:0000313" key="2">
    <source>
        <dbReference type="EMBL" id="EDV96634.1"/>
    </source>
</evidence>
<feature type="coiled-coil region" evidence="1">
    <location>
        <begin position="77"/>
        <end position="125"/>
    </location>
</feature>
<accession>B4IYU7</accession>
<evidence type="ECO:0000313" key="3">
    <source>
        <dbReference type="Proteomes" id="UP000001070"/>
    </source>
</evidence>
<dbReference type="eggNOG" id="ENOG502T97G">
    <property type="taxonomic scope" value="Eukaryota"/>
</dbReference>
<dbReference type="EMBL" id="CH916366">
    <property type="protein sequence ID" value="EDV96634.1"/>
    <property type="molecule type" value="Genomic_DNA"/>
</dbReference>
<name>B4IYU7_DROGR</name>
<evidence type="ECO:0000256" key="1">
    <source>
        <dbReference type="SAM" id="Coils"/>
    </source>
</evidence>
<dbReference type="KEGG" id="dgr:6558756"/>
<gene>
    <name evidence="2" type="primary">Dgri\GH16369</name>
    <name evidence="2" type="ORF">Dgri_GH16369</name>
</gene>
<protein>
    <submittedName>
        <fullName evidence="2">GH16369</fullName>
    </submittedName>
</protein>
<dbReference type="OMA" id="MTGKCKQ"/>
<feature type="coiled-coil region" evidence="1">
    <location>
        <begin position="245"/>
        <end position="279"/>
    </location>
</feature>
<sequence>MDWDSSGGVALADDSGLFSCSSDADESVTNDATTWIQEQQLERDQEPVTESLFLVSQELRKSRSEVERLSKSEQWYKQELQAQKHNRLETLERLYAQERKYMLENQRLQQESQRLQAKCAVLESGGPTPGGGAASEATTITTATAMLPATEQRGGSADCDSFEAQQQQARLADQCQLTEVLRKQKKVLLADIQRMSLEHDSKQLQVQRQLAGVELENKHMTRQCKQLIDAQREMAHKLELKATTLRSVTAEREQLRQVIAELNETLQTQERLLTLKESEFLELKQHYQTKLSSECNIDAMHKYSMAFHGEIIAKTNEIGKLKHALFELQTELLLMSKLQAQNEEQQRQLEQLNFQLEAQQLEQALKDAKLNNLMTEKTELERQLQETQQTLQNLERQLFELHKQNAETCAKYKQTKWQLEVQQSQNVEQEQQLNELREQLAVYVQQCSQLKSKMEQQQQVQQKQLVTDGTQAIEDSSVLEQRIESLEQQLLAVNKQKQQTVALLQQLLQQQNDKIRNTNEMEADWRQLLEALQATQQMELQMEKQLQQKADELQQLNELFAQQNDQLQQLQRLSQAHETKNSNELLQVKKAQAEDAVNLSQLHAQVQELLKEREIAPRKQHNNLVQVLEMETGRKLQHVKNWSQLIKMLRQELRAGKAAKELPLLKVKLAKVGGKYEQALARIKSLEQTLAAERAHFEASDSGKSTVSSTPLEPAHEVANLIDDYKKLIQQTAQETGRPRNSYILELIERSQRSQPNLCQLSEDVAACRENMLDLSKLLADLESSSTRSEAVPSLMDELRAVAEKT</sequence>
<proteinExistence type="predicted"/>